<gene>
    <name evidence="1" type="ORF">A2U01_0004642</name>
</gene>
<evidence type="ECO:0000313" key="2">
    <source>
        <dbReference type="Proteomes" id="UP000265520"/>
    </source>
</evidence>
<dbReference type="EMBL" id="LXQA010005800">
    <property type="protein sequence ID" value="MCH83816.1"/>
    <property type="molecule type" value="Genomic_DNA"/>
</dbReference>
<comment type="caution">
    <text evidence="1">The sequence shown here is derived from an EMBL/GenBank/DDBJ whole genome shotgun (WGS) entry which is preliminary data.</text>
</comment>
<sequence>MKWKDLDTRNLANKVEKTQFKVELPNEYDLVVDEEDEALVSSFRRTPPPVNPNNY</sequence>
<keyword evidence="2" id="KW-1185">Reference proteome</keyword>
<organism evidence="1 2">
    <name type="scientific">Trifolium medium</name>
    <dbReference type="NCBI Taxonomy" id="97028"/>
    <lineage>
        <taxon>Eukaryota</taxon>
        <taxon>Viridiplantae</taxon>
        <taxon>Streptophyta</taxon>
        <taxon>Embryophyta</taxon>
        <taxon>Tracheophyta</taxon>
        <taxon>Spermatophyta</taxon>
        <taxon>Magnoliopsida</taxon>
        <taxon>eudicotyledons</taxon>
        <taxon>Gunneridae</taxon>
        <taxon>Pentapetalae</taxon>
        <taxon>rosids</taxon>
        <taxon>fabids</taxon>
        <taxon>Fabales</taxon>
        <taxon>Fabaceae</taxon>
        <taxon>Papilionoideae</taxon>
        <taxon>50 kb inversion clade</taxon>
        <taxon>NPAAA clade</taxon>
        <taxon>Hologalegina</taxon>
        <taxon>IRL clade</taxon>
        <taxon>Trifolieae</taxon>
        <taxon>Trifolium</taxon>
    </lineage>
</organism>
<accession>A0A392M8R7</accession>
<dbReference type="Proteomes" id="UP000265520">
    <property type="component" value="Unassembled WGS sequence"/>
</dbReference>
<proteinExistence type="predicted"/>
<evidence type="ECO:0000313" key="1">
    <source>
        <dbReference type="EMBL" id="MCH83816.1"/>
    </source>
</evidence>
<reference evidence="1 2" key="1">
    <citation type="journal article" date="2018" name="Front. Plant Sci.">
        <title>Red Clover (Trifolium pratense) and Zigzag Clover (T. medium) - A Picture of Genomic Similarities and Differences.</title>
        <authorList>
            <person name="Dluhosova J."/>
            <person name="Istvanek J."/>
            <person name="Nedelnik J."/>
            <person name="Repkova J."/>
        </authorList>
    </citation>
    <scope>NUCLEOTIDE SEQUENCE [LARGE SCALE GENOMIC DNA]</scope>
    <source>
        <strain evidence="2">cv. 10/8</strain>
        <tissue evidence="1">Leaf</tissue>
    </source>
</reference>
<name>A0A392M8R7_9FABA</name>
<protein>
    <submittedName>
        <fullName evidence="1">Uncharacterized protein</fullName>
    </submittedName>
</protein>
<dbReference type="AlphaFoldDB" id="A0A392M8R7"/>